<protein>
    <recommendedName>
        <fullName evidence="3">Lipocalin-like domain-containing protein</fullName>
    </recommendedName>
</protein>
<sequence>MVKRVLGASLVAAAIVLFLAGCGGHPVVMDEAEIVGEWVSSGPNDEIASLTFAGDGTFSYTGMPKGLFCAEGFDHRIMPDDWAEPDSSSGTWRMSQVEAVSLPLKLIGGTTGCGTAGQFTERDDSIALTLTFGRLDEGSPELRFHQQSG</sequence>
<dbReference type="KEGG" id="mvd:AWU67_08450"/>
<accession>A0A109QX14</accession>
<dbReference type="Proteomes" id="UP000058305">
    <property type="component" value="Chromosome"/>
</dbReference>
<name>A0A109QX14_9MICO</name>
<evidence type="ECO:0000313" key="1">
    <source>
        <dbReference type="EMBL" id="AMB58894.1"/>
    </source>
</evidence>
<reference evidence="1 2" key="1">
    <citation type="journal article" date="2016" name="J. Biotechnol.">
        <title>First complete genome sequence of a species in the genus Microterricola, an extremophilic cold active enzyme producing bacterial strain ERGS5:02 isolated from Sikkim Himalaya.</title>
        <authorList>
            <person name="Himanshu"/>
            <person name="Swarnkar M.K."/>
            <person name="Singh D."/>
            <person name="Kumar R."/>
        </authorList>
    </citation>
    <scope>NUCLEOTIDE SEQUENCE [LARGE SCALE GENOMIC DNA]</scope>
    <source>
        <strain evidence="1 2">ERGS5:02</strain>
    </source>
</reference>
<evidence type="ECO:0000313" key="2">
    <source>
        <dbReference type="Proteomes" id="UP000058305"/>
    </source>
</evidence>
<evidence type="ECO:0008006" key="3">
    <source>
        <dbReference type="Google" id="ProtNLM"/>
    </source>
</evidence>
<keyword evidence="2" id="KW-1185">Reference proteome</keyword>
<organism evidence="1 2">
    <name type="scientific">Microterricola viridarii</name>
    <dbReference type="NCBI Taxonomy" id="412690"/>
    <lineage>
        <taxon>Bacteria</taxon>
        <taxon>Bacillati</taxon>
        <taxon>Actinomycetota</taxon>
        <taxon>Actinomycetes</taxon>
        <taxon>Micrococcales</taxon>
        <taxon>Microbacteriaceae</taxon>
        <taxon>Microterricola</taxon>
    </lineage>
</organism>
<dbReference type="EMBL" id="CP014145">
    <property type="protein sequence ID" value="AMB58894.1"/>
    <property type="molecule type" value="Genomic_DNA"/>
</dbReference>
<gene>
    <name evidence="1" type="ORF">AWU67_08450</name>
</gene>
<reference evidence="2" key="2">
    <citation type="submission" date="2016-01" db="EMBL/GenBank/DDBJ databases">
        <title>First complete genome sequence of a species in the genus Microterricola, an extremophilic cold active enzyme producing strain ERGS5:02 isolated from Sikkim Himalaya.</title>
        <authorList>
            <person name="Kumar R."/>
            <person name="Singh D."/>
            <person name="Swarnkar M.K."/>
        </authorList>
    </citation>
    <scope>NUCLEOTIDE SEQUENCE [LARGE SCALE GENOMIC DNA]</scope>
    <source>
        <strain evidence="2">ERGS5:02</strain>
    </source>
</reference>
<dbReference type="RefSeq" id="WP_067227864.1">
    <property type="nucleotide sequence ID" value="NZ_CP014145.1"/>
</dbReference>
<dbReference type="AlphaFoldDB" id="A0A109QX14"/>
<proteinExistence type="predicted"/>
<dbReference type="PROSITE" id="PS51257">
    <property type="entry name" value="PROKAR_LIPOPROTEIN"/>
    <property type="match status" value="1"/>
</dbReference>